<dbReference type="Pfam" id="PF07883">
    <property type="entry name" value="Cupin_2"/>
    <property type="match status" value="1"/>
</dbReference>
<organism evidence="6 7">
    <name type="scientific">Paenibacillus residui</name>
    <dbReference type="NCBI Taxonomy" id="629724"/>
    <lineage>
        <taxon>Bacteria</taxon>
        <taxon>Bacillati</taxon>
        <taxon>Bacillota</taxon>
        <taxon>Bacilli</taxon>
        <taxon>Bacillales</taxon>
        <taxon>Paenibacillaceae</taxon>
        <taxon>Paenibacillus</taxon>
    </lineage>
</organism>
<dbReference type="RefSeq" id="WP_379286614.1">
    <property type="nucleotide sequence ID" value="NZ_JBHTIU010000016.1"/>
</dbReference>
<dbReference type="PANTHER" id="PTHR43280">
    <property type="entry name" value="ARAC-FAMILY TRANSCRIPTIONAL REGULATOR"/>
    <property type="match status" value="1"/>
</dbReference>
<feature type="region of interest" description="Disordered" evidence="4">
    <location>
        <begin position="296"/>
        <end position="317"/>
    </location>
</feature>
<keyword evidence="1" id="KW-0805">Transcription regulation</keyword>
<sequence>MKISHEEVHYQNPFLCLKIWEIVHDSGGEMTPQPADTPPDRWHYHREAEFLLILQGEMEVGVPEEKWTIGSGDVLLIGSSQPHWTRPLGKPLKYIVFQLDLASHFDQSVVVHLKYFQEQIRPLSALNYIFKENPEAKKKVAEAILGIYEEIGGQAKGYEIAISMLVKQIILVLVRSDRSDRLQYDRGEQLQMLAPVLLYIDKNLKEKVTVAEASRRMNLSYHHFLRTFKRAIGMSFTEYVNFKRIRKAEQLLLTEDLTVEQIANEVGIPNRAHFHELFKRQHGCSPAQFKRRMHKQFPTGESRKISGPEEAAAGTDG</sequence>
<evidence type="ECO:0000256" key="3">
    <source>
        <dbReference type="ARBA" id="ARBA00023163"/>
    </source>
</evidence>
<dbReference type="InterPro" id="IPR014710">
    <property type="entry name" value="RmlC-like_jellyroll"/>
</dbReference>
<reference evidence="7" key="1">
    <citation type="journal article" date="2019" name="Int. J. Syst. Evol. Microbiol.">
        <title>The Global Catalogue of Microorganisms (GCM) 10K type strain sequencing project: providing services to taxonomists for standard genome sequencing and annotation.</title>
        <authorList>
            <consortium name="The Broad Institute Genomics Platform"/>
            <consortium name="The Broad Institute Genome Sequencing Center for Infectious Disease"/>
            <person name="Wu L."/>
            <person name="Ma J."/>
        </authorList>
    </citation>
    <scope>NUCLEOTIDE SEQUENCE [LARGE SCALE GENOMIC DNA]</scope>
    <source>
        <strain evidence="7">CCUG 57263</strain>
    </source>
</reference>
<proteinExistence type="predicted"/>
<accession>A0ABW3D555</accession>
<evidence type="ECO:0000313" key="6">
    <source>
        <dbReference type="EMBL" id="MFD0868575.1"/>
    </source>
</evidence>
<gene>
    <name evidence="6" type="ORF">ACFQ03_05395</name>
</gene>
<feature type="domain" description="HTH araC/xylS-type" evidence="5">
    <location>
        <begin position="194"/>
        <end position="292"/>
    </location>
</feature>
<dbReference type="InterPro" id="IPR013096">
    <property type="entry name" value="Cupin_2"/>
</dbReference>
<keyword evidence="7" id="KW-1185">Reference proteome</keyword>
<keyword evidence="3" id="KW-0804">Transcription</keyword>
<dbReference type="PROSITE" id="PS01124">
    <property type="entry name" value="HTH_ARAC_FAMILY_2"/>
    <property type="match status" value="1"/>
</dbReference>
<dbReference type="EMBL" id="JBHTIU010000016">
    <property type="protein sequence ID" value="MFD0868575.1"/>
    <property type="molecule type" value="Genomic_DNA"/>
</dbReference>
<dbReference type="PANTHER" id="PTHR43280:SF2">
    <property type="entry name" value="HTH-TYPE TRANSCRIPTIONAL REGULATOR EXSA"/>
    <property type="match status" value="1"/>
</dbReference>
<dbReference type="Gene3D" id="2.60.120.10">
    <property type="entry name" value="Jelly Rolls"/>
    <property type="match status" value="1"/>
</dbReference>
<protein>
    <submittedName>
        <fullName evidence="6">Helix-turn-helix domain-containing protein</fullName>
    </submittedName>
</protein>
<evidence type="ECO:0000256" key="2">
    <source>
        <dbReference type="ARBA" id="ARBA00023125"/>
    </source>
</evidence>
<dbReference type="Gene3D" id="1.10.10.60">
    <property type="entry name" value="Homeodomain-like"/>
    <property type="match status" value="2"/>
</dbReference>
<evidence type="ECO:0000313" key="7">
    <source>
        <dbReference type="Proteomes" id="UP001597120"/>
    </source>
</evidence>
<dbReference type="PROSITE" id="PS00041">
    <property type="entry name" value="HTH_ARAC_FAMILY_1"/>
    <property type="match status" value="1"/>
</dbReference>
<name>A0ABW3D555_9BACL</name>
<keyword evidence="2" id="KW-0238">DNA-binding</keyword>
<evidence type="ECO:0000259" key="5">
    <source>
        <dbReference type="PROSITE" id="PS01124"/>
    </source>
</evidence>
<dbReference type="InterPro" id="IPR009057">
    <property type="entry name" value="Homeodomain-like_sf"/>
</dbReference>
<dbReference type="InterPro" id="IPR011051">
    <property type="entry name" value="RmlC_Cupin_sf"/>
</dbReference>
<dbReference type="Pfam" id="PF12833">
    <property type="entry name" value="HTH_18"/>
    <property type="match status" value="1"/>
</dbReference>
<comment type="caution">
    <text evidence="6">The sequence shown here is derived from an EMBL/GenBank/DDBJ whole genome shotgun (WGS) entry which is preliminary data.</text>
</comment>
<dbReference type="InterPro" id="IPR018060">
    <property type="entry name" value="HTH_AraC"/>
</dbReference>
<dbReference type="SUPFAM" id="SSF51182">
    <property type="entry name" value="RmlC-like cupins"/>
    <property type="match status" value="1"/>
</dbReference>
<evidence type="ECO:0000256" key="4">
    <source>
        <dbReference type="SAM" id="MobiDB-lite"/>
    </source>
</evidence>
<dbReference type="Proteomes" id="UP001597120">
    <property type="component" value="Unassembled WGS sequence"/>
</dbReference>
<dbReference type="SMART" id="SM00342">
    <property type="entry name" value="HTH_ARAC"/>
    <property type="match status" value="1"/>
</dbReference>
<dbReference type="InterPro" id="IPR018062">
    <property type="entry name" value="HTH_AraC-typ_CS"/>
</dbReference>
<evidence type="ECO:0000256" key="1">
    <source>
        <dbReference type="ARBA" id="ARBA00023015"/>
    </source>
</evidence>
<dbReference type="SUPFAM" id="SSF46689">
    <property type="entry name" value="Homeodomain-like"/>
    <property type="match status" value="2"/>
</dbReference>
<dbReference type="CDD" id="cd02209">
    <property type="entry name" value="cupin_XRE_C"/>
    <property type="match status" value="1"/>
</dbReference>